<gene>
    <name evidence="2" type="ORF">HTEP1355_LOCUS5959</name>
</gene>
<reference evidence="2" key="1">
    <citation type="submission" date="2021-01" db="EMBL/GenBank/DDBJ databases">
        <authorList>
            <person name="Corre E."/>
            <person name="Pelletier E."/>
            <person name="Niang G."/>
            <person name="Scheremetjew M."/>
            <person name="Finn R."/>
            <person name="Kale V."/>
            <person name="Holt S."/>
            <person name="Cochrane G."/>
            <person name="Meng A."/>
            <person name="Brown T."/>
            <person name="Cohen L."/>
        </authorList>
    </citation>
    <scope>NUCLEOTIDE SEQUENCE</scope>
    <source>
        <strain evidence="2">CCMP443</strain>
    </source>
</reference>
<sequence>MGSRGGRAARAVVWMGALVVFSCSADAQETTTTPAPAGAGGRCFESIYTYTTASANRTCDGVSFKMHRCAESQAQADAIASNLVIQGISVEACYQFLEYFCTQTIIGGAYPKIDAGCDLYCDRNFDPAVSDCDTDADCLPGAPEFTPSPCCQGYNLLCDNVHPNALHAWEVNSACVWRRCMGFSSAPRLSPRLFTPLLWTFLVSILLLL</sequence>
<evidence type="ECO:0000256" key="1">
    <source>
        <dbReference type="SAM" id="SignalP"/>
    </source>
</evidence>
<dbReference type="EMBL" id="HBFN01010240">
    <property type="protein sequence ID" value="CAD8789990.1"/>
    <property type="molecule type" value="Transcribed_RNA"/>
</dbReference>
<evidence type="ECO:0000313" key="2">
    <source>
        <dbReference type="EMBL" id="CAD8789990.1"/>
    </source>
</evidence>
<proteinExistence type="predicted"/>
<name>A0A7S0VQN7_9CRYP</name>
<dbReference type="PROSITE" id="PS51257">
    <property type="entry name" value="PROKAR_LIPOPROTEIN"/>
    <property type="match status" value="1"/>
</dbReference>
<feature type="chain" id="PRO_5031303845" description="Folate receptor-like domain-containing protein" evidence="1">
    <location>
        <begin position="28"/>
        <end position="209"/>
    </location>
</feature>
<feature type="signal peptide" evidence="1">
    <location>
        <begin position="1"/>
        <end position="27"/>
    </location>
</feature>
<dbReference type="AlphaFoldDB" id="A0A7S0VQN7"/>
<organism evidence="2">
    <name type="scientific">Hemiselmis tepida</name>
    <dbReference type="NCBI Taxonomy" id="464990"/>
    <lineage>
        <taxon>Eukaryota</taxon>
        <taxon>Cryptophyceae</taxon>
        <taxon>Cryptomonadales</taxon>
        <taxon>Hemiselmidaceae</taxon>
        <taxon>Hemiselmis</taxon>
    </lineage>
</organism>
<keyword evidence="1" id="KW-0732">Signal</keyword>
<evidence type="ECO:0008006" key="3">
    <source>
        <dbReference type="Google" id="ProtNLM"/>
    </source>
</evidence>
<protein>
    <recommendedName>
        <fullName evidence="3">Folate receptor-like domain-containing protein</fullName>
    </recommendedName>
</protein>
<accession>A0A7S0VQN7</accession>